<dbReference type="InterPro" id="IPR000794">
    <property type="entry name" value="Beta-ketoacyl_synthase"/>
</dbReference>
<comment type="pathway">
    <text evidence="1">Lipid metabolism; fatty acid biosynthesis.</text>
</comment>
<dbReference type="Pfam" id="PF02801">
    <property type="entry name" value="Ketoacyl-synt_C"/>
    <property type="match status" value="1"/>
</dbReference>
<dbReference type="Gene3D" id="3.40.47.10">
    <property type="match status" value="1"/>
</dbReference>
<accession>H8KZS2</accession>
<sequence>MPSHITPLAITASTATSALGPGLQAHASAIADGRSGLRPNTLSRSPLNCWLGRVPDLEQVRLPAAWRDWDSRNHRLAWLGLQQDGMLDHIADLRLRYEPHRIALLVGTSTASIDMTEAAYRHGVATPDFGSPATAPTLHSPHALSSFLARILELAGPAMTISTACSSSAKVFAHAERLLRLGLIDAAVVGGIDTLCDSVLFGFNSLELVSPEPCRPFDLDRQGISLGEAAGFAILERHGTAPTAPRLLGYGESSDAWHMSSPRPDGMASEQAVRDALVRAGLEAADVGYVNLHGTASRKNDEAEAEMLARVYPVTTRVSSTKAWTGHTLGAAGILEAILSLQVLESGLIPANLGMRTPDPRCGAHFAWQQEATTTGVVASHSFGFGGSNLCLIFGRGEQA</sequence>
<dbReference type="GO" id="GO:0004315">
    <property type="term" value="F:3-oxoacyl-[acyl-carrier-protein] synthase activity"/>
    <property type="evidence" value="ECO:0007669"/>
    <property type="project" value="InterPro"/>
</dbReference>
<dbReference type="InterPro" id="IPR018201">
    <property type="entry name" value="Ketoacyl_synth_AS"/>
</dbReference>
<comment type="similarity">
    <text evidence="2 4">Belongs to the thiolase-like superfamily. Beta-ketoacyl-ACP synthases family.</text>
</comment>
<dbReference type="UniPathway" id="UPA00094"/>
<gene>
    <name evidence="6" type="ordered locus">Fraau_0083</name>
</gene>
<evidence type="ECO:0000256" key="2">
    <source>
        <dbReference type="ARBA" id="ARBA00008467"/>
    </source>
</evidence>
<evidence type="ECO:0000256" key="3">
    <source>
        <dbReference type="ARBA" id="ARBA00022679"/>
    </source>
</evidence>
<dbReference type="PROSITE" id="PS52004">
    <property type="entry name" value="KS3_2"/>
    <property type="match status" value="1"/>
</dbReference>
<dbReference type="CDD" id="cd00834">
    <property type="entry name" value="KAS_I_II"/>
    <property type="match status" value="1"/>
</dbReference>
<dbReference type="AlphaFoldDB" id="H8KZS2"/>
<dbReference type="EMBL" id="CP003350">
    <property type="protein sequence ID" value="AFC84583.1"/>
    <property type="molecule type" value="Genomic_DNA"/>
</dbReference>
<protein>
    <submittedName>
        <fullName evidence="6">3-oxoacyl-(Acyl-carrier-protein) synthase</fullName>
    </submittedName>
</protein>
<dbReference type="SUPFAM" id="SSF53901">
    <property type="entry name" value="Thiolase-like"/>
    <property type="match status" value="2"/>
</dbReference>
<dbReference type="PANTHER" id="PTHR11712:SF320">
    <property type="entry name" value="BETA-KETOACYL SYNTHASE"/>
    <property type="match status" value="1"/>
</dbReference>
<dbReference type="RefSeq" id="WP_014401589.1">
    <property type="nucleotide sequence ID" value="NC_017033.1"/>
</dbReference>
<dbReference type="GO" id="GO:0006633">
    <property type="term" value="P:fatty acid biosynthetic process"/>
    <property type="evidence" value="ECO:0007669"/>
    <property type="project" value="UniProtKB-UniPathway"/>
</dbReference>
<evidence type="ECO:0000313" key="7">
    <source>
        <dbReference type="Proteomes" id="UP000005234"/>
    </source>
</evidence>
<dbReference type="InterPro" id="IPR014031">
    <property type="entry name" value="Ketoacyl_synth_C"/>
</dbReference>
<dbReference type="PANTHER" id="PTHR11712">
    <property type="entry name" value="POLYKETIDE SYNTHASE-RELATED"/>
    <property type="match status" value="1"/>
</dbReference>
<evidence type="ECO:0000256" key="4">
    <source>
        <dbReference type="RuleBase" id="RU003694"/>
    </source>
</evidence>
<dbReference type="SMART" id="SM00825">
    <property type="entry name" value="PKS_KS"/>
    <property type="match status" value="1"/>
</dbReference>
<dbReference type="KEGG" id="fau:Fraau_0083"/>
<dbReference type="InterPro" id="IPR014030">
    <property type="entry name" value="Ketoacyl_synth_N"/>
</dbReference>
<keyword evidence="3 4" id="KW-0808">Transferase</keyword>
<dbReference type="HOGENOM" id="CLU_000022_69_0_6"/>
<dbReference type="STRING" id="767434.Fraau_0083"/>
<dbReference type="PROSITE" id="PS00606">
    <property type="entry name" value="KS3_1"/>
    <property type="match status" value="1"/>
</dbReference>
<dbReference type="NCBIfam" id="NF006618">
    <property type="entry name" value="PRK09185.1"/>
    <property type="match status" value="1"/>
</dbReference>
<proteinExistence type="inferred from homology"/>
<dbReference type="Pfam" id="PF00109">
    <property type="entry name" value="ketoacyl-synt"/>
    <property type="match status" value="1"/>
</dbReference>
<keyword evidence="7" id="KW-1185">Reference proteome</keyword>
<reference evidence="6" key="1">
    <citation type="submission" date="2012-02" db="EMBL/GenBank/DDBJ databases">
        <title>The complete genome of Frateuria aurantia DSM 6220.</title>
        <authorList>
            <consortium name="US DOE Joint Genome Institute (JGI-PGF)"/>
            <person name="Lucas S."/>
            <person name="Copeland A."/>
            <person name="Lapidus A."/>
            <person name="Glavina del Rio T."/>
            <person name="Dalin E."/>
            <person name="Tice H."/>
            <person name="Bruce D."/>
            <person name="Goodwin L."/>
            <person name="Pitluck S."/>
            <person name="Peters L."/>
            <person name="Ovchinnikova G."/>
            <person name="Teshima H."/>
            <person name="Kyrpides N."/>
            <person name="Mavromatis K."/>
            <person name="Ivanova N."/>
            <person name="Brettin T."/>
            <person name="Detter J.C."/>
            <person name="Han C."/>
            <person name="Larimer F."/>
            <person name="Land M."/>
            <person name="Hauser L."/>
            <person name="Markowitz V."/>
            <person name="Cheng J.-F."/>
            <person name="Hugenholtz P."/>
            <person name="Woyke T."/>
            <person name="Wu D."/>
            <person name="Brambilla E."/>
            <person name="Klenk H.-P."/>
            <person name="Eisen J.A."/>
        </authorList>
    </citation>
    <scope>NUCLEOTIDE SEQUENCE</scope>
    <source>
        <strain evidence="6">DSM 6220</strain>
    </source>
</reference>
<dbReference type="GO" id="GO:0005829">
    <property type="term" value="C:cytosol"/>
    <property type="evidence" value="ECO:0007669"/>
    <property type="project" value="TreeGrafter"/>
</dbReference>
<evidence type="ECO:0000313" key="6">
    <source>
        <dbReference type="EMBL" id="AFC84583.1"/>
    </source>
</evidence>
<evidence type="ECO:0000259" key="5">
    <source>
        <dbReference type="PROSITE" id="PS52004"/>
    </source>
</evidence>
<dbReference type="Proteomes" id="UP000005234">
    <property type="component" value="Chromosome"/>
</dbReference>
<dbReference type="InterPro" id="IPR020841">
    <property type="entry name" value="PKS_Beta-ketoAc_synthase_dom"/>
</dbReference>
<organism evidence="6 7">
    <name type="scientific">Frateuria aurantia (strain ATCC 33424 / DSM 6220 / KCTC 2777 / LMG 1558 / NBRC 3245 / NCIMB 13370)</name>
    <name type="common">Acetobacter aurantius</name>
    <dbReference type="NCBI Taxonomy" id="767434"/>
    <lineage>
        <taxon>Bacteria</taxon>
        <taxon>Pseudomonadati</taxon>
        <taxon>Pseudomonadota</taxon>
        <taxon>Gammaproteobacteria</taxon>
        <taxon>Lysobacterales</taxon>
        <taxon>Rhodanobacteraceae</taxon>
        <taxon>Frateuria</taxon>
    </lineage>
</organism>
<dbReference type="InterPro" id="IPR016039">
    <property type="entry name" value="Thiolase-like"/>
</dbReference>
<dbReference type="eggNOG" id="COG0304">
    <property type="taxonomic scope" value="Bacteria"/>
</dbReference>
<feature type="domain" description="Ketosynthase family 3 (KS3)" evidence="5">
    <location>
        <begin position="1"/>
        <end position="396"/>
    </location>
</feature>
<evidence type="ECO:0000256" key="1">
    <source>
        <dbReference type="ARBA" id="ARBA00005194"/>
    </source>
</evidence>
<name>H8KZS2_FRAAD</name>